<dbReference type="InterPro" id="IPR013324">
    <property type="entry name" value="RNA_pol_sigma_r3/r4-like"/>
</dbReference>
<feature type="domain" description="RNA polymerase sigma factor 70 region 4 type 2" evidence="6">
    <location>
        <begin position="112"/>
        <end position="162"/>
    </location>
</feature>
<keyword evidence="8" id="KW-1185">Reference proteome</keyword>
<evidence type="ECO:0000313" key="8">
    <source>
        <dbReference type="Proteomes" id="UP000661077"/>
    </source>
</evidence>
<dbReference type="SUPFAM" id="SSF88659">
    <property type="entry name" value="Sigma3 and sigma4 domains of RNA polymerase sigma factors"/>
    <property type="match status" value="1"/>
</dbReference>
<dbReference type="CDD" id="cd06171">
    <property type="entry name" value="Sigma70_r4"/>
    <property type="match status" value="1"/>
</dbReference>
<comment type="caution">
    <text evidence="7">The sequence shown here is derived from an EMBL/GenBank/DDBJ whole genome shotgun (WGS) entry which is preliminary data.</text>
</comment>
<reference evidence="7 8" key="1">
    <citation type="journal article" date="2021" name="Int. J. Syst. Evol. Microbiol.">
        <title>Steroidobacter gossypii sp. nov., isolated from soil of cotton cropping field.</title>
        <authorList>
            <person name="Huang R."/>
            <person name="Yang S."/>
            <person name="Zhen C."/>
            <person name="Liu W."/>
        </authorList>
    </citation>
    <scope>NUCLEOTIDE SEQUENCE [LARGE SCALE GENOMIC DNA]</scope>
    <source>
        <strain evidence="7 8">S1-65</strain>
    </source>
</reference>
<dbReference type="InterPro" id="IPR039425">
    <property type="entry name" value="RNA_pol_sigma-70-like"/>
</dbReference>
<dbReference type="PANTHER" id="PTHR43133">
    <property type="entry name" value="RNA POLYMERASE ECF-TYPE SIGMA FACTO"/>
    <property type="match status" value="1"/>
</dbReference>
<name>A0ABS1X2P2_9GAMM</name>
<evidence type="ECO:0000256" key="4">
    <source>
        <dbReference type="ARBA" id="ARBA00023163"/>
    </source>
</evidence>
<keyword evidence="4" id="KW-0804">Transcription</keyword>
<evidence type="ECO:0000256" key="2">
    <source>
        <dbReference type="ARBA" id="ARBA00023015"/>
    </source>
</evidence>
<keyword evidence="2" id="KW-0805">Transcription regulation</keyword>
<dbReference type="SUPFAM" id="SSF88946">
    <property type="entry name" value="Sigma2 domain of RNA polymerase sigma factors"/>
    <property type="match status" value="1"/>
</dbReference>
<dbReference type="InterPro" id="IPR036388">
    <property type="entry name" value="WH-like_DNA-bd_sf"/>
</dbReference>
<dbReference type="Pfam" id="PF08281">
    <property type="entry name" value="Sigma70_r4_2"/>
    <property type="match status" value="1"/>
</dbReference>
<proteinExistence type="inferred from homology"/>
<dbReference type="InterPro" id="IPR013249">
    <property type="entry name" value="RNA_pol_sigma70_r4_t2"/>
</dbReference>
<protein>
    <submittedName>
        <fullName evidence="7">RNA polymerase sigma factor</fullName>
    </submittedName>
</protein>
<keyword evidence="3" id="KW-0731">Sigma factor</keyword>
<dbReference type="Gene3D" id="1.10.10.10">
    <property type="entry name" value="Winged helix-like DNA-binding domain superfamily/Winged helix DNA-binding domain"/>
    <property type="match status" value="1"/>
</dbReference>
<dbReference type="PANTHER" id="PTHR43133:SF63">
    <property type="entry name" value="RNA POLYMERASE SIGMA FACTOR FECI-RELATED"/>
    <property type="match status" value="1"/>
</dbReference>
<gene>
    <name evidence="7" type="ORF">JM946_22330</name>
</gene>
<organism evidence="7 8">
    <name type="scientific">Steroidobacter gossypii</name>
    <dbReference type="NCBI Taxonomy" id="2805490"/>
    <lineage>
        <taxon>Bacteria</taxon>
        <taxon>Pseudomonadati</taxon>
        <taxon>Pseudomonadota</taxon>
        <taxon>Gammaproteobacteria</taxon>
        <taxon>Steroidobacterales</taxon>
        <taxon>Steroidobacteraceae</taxon>
        <taxon>Steroidobacter</taxon>
    </lineage>
</organism>
<sequence length="188" mass="21789">MSLLREIDRWFIDEVLPHEARYLALARRMTGNRDQAADLVHDAYTRLFRDEAWRAIDHPSAYVLRMVRNLAIQRMRRTKIVSFASIANLDELEQAVPAPDPFDRMVARHELRRLANAIRELPARCRDVMLLRRFEELPPREVAERLGLSLSTMEKRLARALVLLTKALQQEPTSSAQAPGSPARRKRS</sequence>
<dbReference type="InterPro" id="IPR014284">
    <property type="entry name" value="RNA_pol_sigma-70_dom"/>
</dbReference>
<dbReference type="NCBIfam" id="TIGR02937">
    <property type="entry name" value="sigma70-ECF"/>
    <property type="match status" value="1"/>
</dbReference>
<evidence type="ECO:0000313" key="7">
    <source>
        <dbReference type="EMBL" id="MBM0107488.1"/>
    </source>
</evidence>
<dbReference type="InterPro" id="IPR007627">
    <property type="entry name" value="RNA_pol_sigma70_r2"/>
</dbReference>
<dbReference type="Pfam" id="PF04542">
    <property type="entry name" value="Sigma70_r2"/>
    <property type="match status" value="1"/>
</dbReference>
<dbReference type="InterPro" id="IPR013325">
    <property type="entry name" value="RNA_pol_sigma_r2"/>
</dbReference>
<dbReference type="Proteomes" id="UP000661077">
    <property type="component" value="Unassembled WGS sequence"/>
</dbReference>
<evidence type="ECO:0000259" key="5">
    <source>
        <dbReference type="Pfam" id="PF04542"/>
    </source>
</evidence>
<accession>A0ABS1X2P2</accession>
<evidence type="ECO:0000256" key="1">
    <source>
        <dbReference type="ARBA" id="ARBA00010641"/>
    </source>
</evidence>
<comment type="similarity">
    <text evidence="1">Belongs to the sigma-70 factor family. ECF subfamily.</text>
</comment>
<dbReference type="Gene3D" id="1.10.1740.10">
    <property type="match status" value="1"/>
</dbReference>
<dbReference type="EMBL" id="JAEVLS010000005">
    <property type="protein sequence ID" value="MBM0107488.1"/>
    <property type="molecule type" value="Genomic_DNA"/>
</dbReference>
<feature type="domain" description="RNA polymerase sigma-70 region 2" evidence="5">
    <location>
        <begin position="18"/>
        <end position="79"/>
    </location>
</feature>
<evidence type="ECO:0000259" key="6">
    <source>
        <dbReference type="Pfam" id="PF08281"/>
    </source>
</evidence>
<evidence type="ECO:0000256" key="3">
    <source>
        <dbReference type="ARBA" id="ARBA00023082"/>
    </source>
</evidence>